<reference evidence="3" key="1">
    <citation type="submission" date="2005-09" db="EMBL/GenBank/DDBJ databases">
        <title>Annotation of the Aspergillus terreus NIH2624 genome.</title>
        <authorList>
            <person name="Birren B.W."/>
            <person name="Lander E.S."/>
            <person name="Galagan J.E."/>
            <person name="Nusbaum C."/>
            <person name="Devon K."/>
            <person name="Henn M."/>
            <person name="Ma L.-J."/>
            <person name="Jaffe D.B."/>
            <person name="Butler J."/>
            <person name="Alvarez P."/>
            <person name="Gnerre S."/>
            <person name="Grabherr M."/>
            <person name="Kleber M."/>
            <person name="Mauceli E.W."/>
            <person name="Brockman W."/>
            <person name="Rounsley S."/>
            <person name="Young S.K."/>
            <person name="LaButti K."/>
            <person name="Pushparaj V."/>
            <person name="DeCaprio D."/>
            <person name="Crawford M."/>
            <person name="Koehrsen M."/>
            <person name="Engels R."/>
            <person name="Montgomery P."/>
            <person name="Pearson M."/>
            <person name="Howarth C."/>
            <person name="Larson L."/>
            <person name="Luoma S."/>
            <person name="White J."/>
            <person name="Alvarado L."/>
            <person name="Kodira C.D."/>
            <person name="Zeng Q."/>
            <person name="Oleary S."/>
            <person name="Yandava C."/>
            <person name="Denning D.W."/>
            <person name="Nierman W.C."/>
            <person name="Milne T."/>
            <person name="Madden K."/>
        </authorList>
    </citation>
    <scope>NUCLEOTIDE SEQUENCE [LARGE SCALE GENOMIC DNA]</scope>
    <source>
        <strain evidence="3">NIH 2624 / FGSC A1156</strain>
    </source>
</reference>
<dbReference type="AlphaFoldDB" id="Q0CSX1"/>
<dbReference type="VEuPathDB" id="FungiDB:ATEG_03213"/>
<evidence type="ECO:0000313" key="2">
    <source>
        <dbReference type="EMBL" id="EAU36487.1"/>
    </source>
</evidence>
<dbReference type="EMBL" id="CH476597">
    <property type="protein sequence ID" value="EAU36487.1"/>
    <property type="molecule type" value="Genomic_DNA"/>
</dbReference>
<dbReference type="HOGENOM" id="CLU_940025_0_0_1"/>
<feature type="region of interest" description="Disordered" evidence="1">
    <location>
        <begin position="247"/>
        <end position="287"/>
    </location>
</feature>
<dbReference type="OrthoDB" id="4326871at2759"/>
<dbReference type="Proteomes" id="UP000007963">
    <property type="component" value="Unassembled WGS sequence"/>
</dbReference>
<evidence type="ECO:0000256" key="1">
    <source>
        <dbReference type="SAM" id="MobiDB-lite"/>
    </source>
</evidence>
<feature type="region of interest" description="Disordered" evidence="1">
    <location>
        <begin position="174"/>
        <end position="194"/>
    </location>
</feature>
<gene>
    <name evidence="2" type="ORF">ATEG_03213</name>
</gene>
<dbReference type="RefSeq" id="XP_001212391.1">
    <property type="nucleotide sequence ID" value="XM_001212391.1"/>
</dbReference>
<feature type="region of interest" description="Disordered" evidence="1">
    <location>
        <begin position="117"/>
        <end position="136"/>
    </location>
</feature>
<accession>Q0CSX1</accession>
<sequence>MSTHSDDYVLPQDHRMTISLRQALSLIRSLLSLKCLQAMDAILRVNQRSKQSPVAHWTRRQIERQEQVITDICVAILPLPVLRAATKPDVPVLKLQSPSSASTQSLPQRDSFVKKYGPSKIPRAQGKQPIRPGPALRSLQYIPPKRIETEDRHDEEGYEFDILDSIPAWSQHATSDSVYSTPGKRNSSRSSAHLRQTVPLSAAQYMCMIPQTPWFSSSRLWSIDSVAHQLSGDSHAVLELNNLPRSHSSESFPGKFPMSDNPGDSSLAEPQHIRGRGATSVRPFSDL</sequence>
<protein>
    <submittedName>
        <fullName evidence="2">Uncharacterized protein</fullName>
    </submittedName>
</protein>
<name>Q0CSX1_ASPTN</name>
<dbReference type="OMA" id="FLSIMPE"/>
<organism evidence="2 3">
    <name type="scientific">Aspergillus terreus (strain NIH 2624 / FGSC A1156)</name>
    <dbReference type="NCBI Taxonomy" id="341663"/>
    <lineage>
        <taxon>Eukaryota</taxon>
        <taxon>Fungi</taxon>
        <taxon>Dikarya</taxon>
        <taxon>Ascomycota</taxon>
        <taxon>Pezizomycotina</taxon>
        <taxon>Eurotiomycetes</taxon>
        <taxon>Eurotiomycetidae</taxon>
        <taxon>Eurotiales</taxon>
        <taxon>Aspergillaceae</taxon>
        <taxon>Aspergillus</taxon>
        <taxon>Aspergillus subgen. Circumdati</taxon>
    </lineage>
</organism>
<dbReference type="GeneID" id="4318041"/>
<evidence type="ECO:0000313" key="3">
    <source>
        <dbReference type="Proteomes" id="UP000007963"/>
    </source>
</evidence>
<proteinExistence type="predicted"/>